<keyword evidence="1" id="KW-1133">Transmembrane helix</keyword>
<organism evidence="3 4">
    <name type="scientific">Roseibium limicola</name>
    <dbReference type="NCBI Taxonomy" id="2816037"/>
    <lineage>
        <taxon>Bacteria</taxon>
        <taxon>Pseudomonadati</taxon>
        <taxon>Pseudomonadota</taxon>
        <taxon>Alphaproteobacteria</taxon>
        <taxon>Hyphomicrobiales</taxon>
        <taxon>Stappiaceae</taxon>
        <taxon>Roseibium</taxon>
    </lineage>
</organism>
<evidence type="ECO:0000256" key="1">
    <source>
        <dbReference type="SAM" id="Phobius"/>
    </source>
</evidence>
<reference evidence="3" key="1">
    <citation type="submission" date="2021-03" db="EMBL/GenBank/DDBJ databases">
        <title>Roseibium sp. CAU 1637 isolated from Incheon.</title>
        <authorList>
            <person name="Kim W."/>
        </authorList>
    </citation>
    <scope>NUCLEOTIDE SEQUENCE</scope>
    <source>
        <strain evidence="3">CAU 1637</strain>
    </source>
</reference>
<sequence>MASGRNSSSLPQDPARRGFLSRFLPRKLRRVASDEGGVTAIEFSMIALPFFMLLLGLIEFGLAFFVNRILDYAALETTRQIRTGQAMKSGVSKAAFKTELCGRMTRVLCNESRLTVDIQTFSDFQSLSDIDSLVDDDGELEEDPAFSIGGASDIVIARVVYEWPMFTSLMNTDSGDTSDMSRRLYTTVVFRNEPFPW</sequence>
<keyword evidence="1" id="KW-0812">Transmembrane</keyword>
<accession>A0A939EMY2</accession>
<evidence type="ECO:0000313" key="3">
    <source>
        <dbReference type="EMBL" id="MBO0345685.1"/>
    </source>
</evidence>
<feature type="domain" description="TadE-like" evidence="2">
    <location>
        <begin position="37"/>
        <end position="79"/>
    </location>
</feature>
<dbReference type="Pfam" id="PF07811">
    <property type="entry name" value="TadE"/>
    <property type="match status" value="1"/>
</dbReference>
<dbReference type="Proteomes" id="UP000664779">
    <property type="component" value="Unassembled WGS sequence"/>
</dbReference>
<keyword evidence="1" id="KW-0472">Membrane</keyword>
<feature type="transmembrane region" description="Helical" evidence="1">
    <location>
        <begin position="43"/>
        <end position="66"/>
    </location>
</feature>
<dbReference type="AlphaFoldDB" id="A0A939EMY2"/>
<evidence type="ECO:0000313" key="4">
    <source>
        <dbReference type="Proteomes" id="UP000664779"/>
    </source>
</evidence>
<name>A0A939EMY2_9HYPH</name>
<evidence type="ECO:0000259" key="2">
    <source>
        <dbReference type="Pfam" id="PF07811"/>
    </source>
</evidence>
<dbReference type="InterPro" id="IPR012495">
    <property type="entry name" value="TadE-like_dom"/>
</dbReference>
<comment type="caution">
    <text evidence="3">The sequence shown here is derived from an EMBL/GenBank/DDBJ whole genome shotgun (WGS) entry which is preliminary data.</text>
</comment>
<protein>
    <submittedName>
        <fullName evidence="3">Pilus assembly protein</fullName>
    </submittedName>
</protein>
<dbReference type="RefSeq" id="WP_206940515.1">
    <property type="nucleotide sequence ID" value="NZ_JAFLNF010000004.1"/>
</dbReference>
<dbReference type="EMBL" id="JAFLNF010000004">
    <property type="protein sequence ID" value="MBO0345685.1"/>
    <property type="molecule type" value="Genomic_DNA"/>
</dbReference>
<proteinExistence type="predicted"/>
<keyword evidence="4" id="KW-1185">Reference proteome</keyword>
<gene>
    <name evidence="3" type="ORF">J0X15_10680</name>
</gene>